<evidence type="ECO:0000256" key="2">
    <source>
        <dbReference type="ARBA" id="ARBA00006899"/>
    </source>
</evidence>
<comment type="subcellular location">
    <subcellularLocation>
        <location evidence="1">Nucleus</location>
        <location evidence="1">Nucleolus</location>
    </subcellularLocation>
</comment>
<evidence type="ECO:0000256" key="9">
    <source>
        <dbReference type="ARBA" id="ARBA00023242"/>
    </source>
</evidence>
<evidence type="ECO:0000256" key="1">
    <source>
        <dbReference type="ARBA" id="ARBA00004604"/>
    </source>
</evidence>
<proteinExistence type="inferred from homology"/>
<accession>A0A1G4M715</accession>
<dbReference type="InterPro" id="IPR033599">
    <property type="entry name" value="TAF1B/Rrn7"/>
</dbReference>
<evidence type="ECO:0000256" key="7">
    <source>
        <dbReference type="ARBA" id="ARBA00023125"/>
    </source>
</evidence>
<reference evidence="13 14" key="1">
    <citation type="submission" date="2016-03" db="EMBL/GenBank/DDBJ databases">
        <authorList>
            <person name="Devillers H."/>
        </authorList>
    </citation>
    <scope>NUCLEOTIDE SEQUENCE [LARGE SCALE GENOMIC DNA]</scope>
    <source>
        <strain evidence="13">CBS 6772</strain>
    </source>
</reference>
<protein>
    <submittedName>
        <fullName evidence="13">LAFE_0A06788g1_1</fullName>
    </submittedName>
</protein>
<keyword evidence="5" id="KW-0862">Zinc</keyword>
<dbReference type="OrthoDB" id="428577at2759"/>
<keyword evidence="14" id="KW-1185">Reference proteome</keyword>
<dbReference type="Pfam" id="PF20645">
    <property type="entry name" value="Rrn7_cyclin_C"/>
    <property type="match status" value="1"/>
</dbReference>
<evidence type="ECO:0000256" key="6">
    <source>
        <dbReference type="ARBA" id="ARBA00023015"/>
    </source>
</evidence>
<evidence type="ECO:0000259" key="10">
    <source>
        <dbReference type="Pfam" id="PF11781"/>
    </source>
</evidence>
<dbReference type="Pfam" id="PF20644">
    <property type="entry name" value="Rrn7_cyclin_N"/>
    <property type="match status" value="1"/>
</dbReference>
<keyword evidence="7" id="KW-0238">DNA-binding</keyword>
<dbReference type="Pfam" id="PF11781">
    <property type="entry name" value="Zn_ribbon_RRN7"/>
    <property type="match status" value="1"/>
</dbReference>
<comment type="similarity">
    <text evidence="2">Belongs to the RRN7/TAF1B family.</text>
</comment>
<dbReference type="GO" id="GO:0008270">
    <property type="term" value="F:zinc ion binding"/>
    <property type="evidence" value="ECO:0007669"/>
    <property type="project" value="UniProtKB-KW"/>
</dbReference>
<dbReference type="GO" id="GO:0070860">
    <property type="term" value="C:RNA polymerase I core factor complex"/>
    <property type="evidence" value="ECO:0007669"/>
    <property type="project" value="InterPro"/>
</dbReference>
<dbReference type="OMA" id="TICQFGH"/>
<organism evidence="13 14">
    <name type="scientific">Lachancea fermentati</name>
    <name type="common">Zygosaccharomyces fermentati</name>
    <dbReference type="NCBI Taxonomy" id="4955"/>
    <lineage>
        <taxon>Eukaryota</taxon>
        <taxon>Fungi</taxon>
        <taxon>Dikarya</taxon>
        <taxon>Ascomycota</taxon>
        <taxon>Saccharomycotina</taxon>
        <taxon>Saccharomycetes</taxon>
        <taxon>Saccharomycetales</taxon>
        <taxon>Saccharomycetaceae</taxon>
        <taxon>Lachancea</taxon>
    </lineage>
</organism>
<dbReference type="InterPro" id="IPR048538">
    <property type="entry name" value="Rrn7_cyclin_C"/>
</dbReference>
<sequence length="505" mass="58646">MSTYFRGPVCGTDNCRSRLWRIIDGRRTCQYGHVMEGDVEFNDDEDDINSMGVVTRRLNLTTNATGNFRATLNSQSQFSQKENEHQKLYGQEADELFLKCFQFILKKQCRWLIEEMKFPSVYQDLLKRLWIRFLKVLEDRKNDECDSQTQGNAKRKKFGLSLLSSISLLYLAALHLKLPVFTCDFIRWICSMKILYFKANLHLPAHWRKQLPNYYLQVLEGGRPPNNGQLLHKIAQTCFELRFSQDFGNSLPFEALILKLVLLTRLPPHAYFYTKELIKLIDGTDMGKFTLIEHDKTHFTKLHLYAELRTVAYFILAIKWKLLDGDEFIARYIDVWLDLDQTGSDPISRDQAITALSFPAEEGSTHAWTKAKTDHYLDWLETKFLPHSTVGELDSLTIDQRIGRKKLYAMFPLSNELPHESESRSLTFIEDTQEKYLSIADALSDTTLKPRLRSTEIAAKLEGNLIQKLAPFFAVSSHQLLNCIECLQKYVFEIWASDPSYSIEK</sequence>
<keyword evidence="4" id="KW-0863">Zinc-finger</keyword>
<dbReference type="GO" id="GO:0042790">
    <property type="term" value="P:nucleolar large rRNA transcription by RNA polymerase I"/>
    <property type="evidence" value="ECO:0007669"/>
    <property type="project" value="TreeGrafter"/>
</dbReference>
<evidence type="ECO:0000256" key="4">
    <source>
        <dbReference type="ARBA" id="ARBA00022771"/>
    </source>
</evidence>
<name>A0A1G4M715_LACFM</name>
<dbReference type="InterPro" id="IPR048540">
    <property type="entry name" value="Rrn7_cyclin_N"/>
</dbReference>
<dbReference type="Proteomes" id="UP000190831">
    <property type="component" value="Chromosome A"/>
</dbReference>
<keyword evidence="6" id="KW-0805">Transcription regulation</keyword>
<evidence type="ECO:0000256" key="5">
    <source>
        <dbReference type="ARBA" id="ARBA00022833"/>
    </source>
</evidence>
<dbReference type="PANTHER" id="PTHR31576">
    <property type="entry name" value="TATA BOX-BINDING PROTEIN-ASSOCIATED FACTOR RNA POLYMERASE I SUBUNIT B"/>
    <property type="match status" value="1"/>
</dbReference>
<keyword evidence="3" id="KW-0479">Metal-binding</keyword>
<dbReference type="EMBL" id="LT598487">
    <property type="protein sequence ID" value="SCV99601.1"/>
    <property type="molecule type" value="Genomic_DNA"/>
</dbReference>
<dbReference type="STRING" id="4955.A0A1G4M715"/>
<evidence type="ECO:0000259" key="12">
    <source>
        <dbReference type="Pfam" id="PF20645"/>
    </source>
</evidence>
<dbReference type="AlphaFoldDB" id="A0A1G4M715"/>
<feature type="domain" description="Rrn7/TAF1B N-terminal cyclin" evidence="11">
    <location>
        <begin position="101"/>
        <end position="204"/>
    </location>
</feature>
<keyword evidence="8" id="KW-0804">Transcription</keyword>
<feature type="domain" description="Rrn7/TAF1B C-terminal cyclin" evidence="12">
    <location>
        <begin position="237"/>
        <end position="384"/>
    </location>
</feature>
<keyword evidence="9" id="KW-0539">Nucleus</keyword>
<feature type="domain" description="RRN7-type" evidence="10">
    <location>
        <begin position="5"/>
        <end position="37"/>
    </location>
</feature>
<dbReference type="PANTHER" id="PTHR31576:SF2">
    <property type="entry name" value="TATA BOX-BINDING PROTEIN-ASSOCIATED FACTOR RNA POLYMERASE I SUBUNIT B"/>
    <property type="match status" value="1"/>
</dbReference>
<evidence type="ECO:0000313" key="14">
    <source>
        <dbReference type="Proteomes" id="UP000190831"/>
    </source>
</evidence>
<evidence type="ECO:0000313" key="13">
    <source>
        <dbReference type="EMBL" id="SCV99601.1"/>
    </source>
</evidence>
<gene>
    <name evidence="13" type="ORF">LAFE_0A06788G</name>
</gene>
<dbReference type="GO" id="GO:0001164">
    <property type="term" value="F:RNA polymerase I core promoter sequence-specific DNA binding"/>
    <property type="evidence" value="ECO:0007669"/>
    <property type="project" value="InterPro"/>
</dbReference>
<evidence type="ECO:0000259" key="11">
    <source>
        <dbReference type="Pfam" id="PF20644"/>
    </source>
</evidence>
<evidence type="ECO:0000256" key="8">
    <source>
        <dbReference type="ARBA" id="ARBA00023163"/>
    </source>
</evidence>
<dbReference type="InterPro" id="IPR021752">
    <property type="entry name" value="TF_Rrn7_Zf"/>
</dbReference>
<evidence type="ECO:0000256" key="3">
    <source>
        <dbReference type="ARBA" id="ARBA00022723"/>
    </source>
</evidence>